<dbReference type="InterPro" id="IPR025295">
    <property type="entry name" value="eCIS_core_dom"/>
</dbReference>
<reference evidence="2 3" key="1">
    <citation type="submission" date="2018-10" db="EMBL/GenBank/DDBJ databases">
        <title>Comparative analysis of microorganisms from saline springs in Andes Mountain Range, Colombia.</title>
        <authorList>
            <person name="Rubin E."/>
        </authorList>
    </citation>
    <scope>NUCLEOTIDE SEQUENCE [LARGE SCALE GENOMIC DNA]</scope>
    <source>
        <strain evidence="2 3">USBA 36</strain>
    </source>
</reference>
<protein>
    <submittedName>
        <fullName evidence="2">Uncharacterized protein DUF4157</fullName>
    </submittedName>
</protein>
<accession>A0A420WGX2</accession>
<dbReference type="RefSeq" id="WP_220660253.1">
    <property type="nucleotide sequence ID" value="NZ_RBIG01000002.1"/>
</dbReference>
<evidence type="ECO:0000313" key="3">
    <source>
        <dbReference type="Proteomes" id="UP000277424"/>
    </source>
</evidence>
<gene>
    <name evidence="2" type="ORF">BCL74_2191</name>
</gene>
<dbReference type="Proteomes" id="UP000277424">
    <property type="component" value="Unassembled WGS sequence"/>
</dbReference>
<evidence type="ECO:0000259" key="1">
    <source>
        <dbReference type="Pfam" id="PF13699"/>
    </source>
</evidence>
<sequence>MRLSVIQGRFRAGALPGSVIQRHGGGEAFQVPATMAARLGGNIGGQPLPPTIQRHMEGVLGVPLGDVRVRVGPEASALGAVAFTMGSTIHFAPGHYDPGSRQGLQLLGHELAHVVQQRQGRVANPFGSGIAVVSDRALEAQADAIGIKAAMAAGAAPPLQMKGRMQAGPIPLRPGAAGGGQVAQPFLGLGTLAGYASSAVGYVGSAVAAHPYVALMGLGAAALSYYFLKGDTPGMQHNLRIARRGQRRPNNMLQVPPQYSITLNAYKHGRLDVGHAFITIQMDGYITMAMGLSPRDLPTHDLSGTLQYLFDTFRGQPGRIYMEFDSLRDPNLNRRTWNITEDQAIKAMRKMNEDRRLNLDTSLNMQDDFGWGGGPSYNAFSNCASWALDVLAVAGISTWGLRGLIDRPGAFYNAI</sequence>
<feature type="domain" description="eCIS core" evidence="1">
    <location>
        <begin position="47"/>
        <end position="120"/>
    </location>
</feature>
<evidence type="ECO:0000313" key="2">
    <source>
        <dbReference type="EMBL" id="RKQ70248.1"/>
    </source>
</evidence>
<proteinExistence type="predicted"/>
<name>A0A420WGX2_9PROT</name>
<organism evidence="2 3">
    <name type="scientific">Oceanibaculum indicum</name>
    <dbReference type="NCBI Taxonomy" id="526216"/>
    <lineage>
        <taxon>Bacteria</taxon>
        <taxon>Pseudomonadati</taxon>
        <taxon>Pseudomonadota</taxon>
        <taxon>Alphaproteobacteria</taxon>
        <taxon>Rhodospirillales</taxon>
        <taxon>Oceanibaculaceae</taxon>
        <taxon>Oceanibaculum</taxon>
    </lineage>
</organism>
<dbReference type="Pfam" id="PF13699">
    <property type="entry name" value="eCIS_core"/>
    <property type="match status" value="1"/>
</dbReference>
<dbReference type="EMBL" id="RBIG01000002">
    <property type="protein sequence ID" value="RKQ70248.1"/>
    <property type="molecule type" value="Genomic_DNA"/>
</dbReference>
<dbReference type="AlphaFoldDB" id="A0A420WGX2"/>
<comment type="caution">
    <text evidence="2">The sequence shown here is derived from an EMBL/GenBank/DDBJ whole genome shotgun (WGS) entry which is preliminary data.</text>
</comment>